<name>A0A1H9XPZ3_9MICO</name>
<evidence type="ECO:0000313" key="4">
    <source>
        <dbReference type="EMBL" id="SES48191.1"/>
    </source>
</evidence>
<dbReference type="Proteomes" id="UP000199019">
    <property type="component" value="Unassembled WGS sequence"/>
</dbReference>
<organism evidence="4 5">
    <name type="scientific">Pedococcus cremeus</name>
    <dbReference type="NCBI Taxonomy" id="587636"/>
    <lineage>
        <taxon>Bacteria</taxon>
        <taxon>Bacillati</taxon>
        <taxon>Actinomycetota</taxon>
        <taxon>Actinomycetes</taxon>
        <taxon>Micrococcales</taxon>
        <taxon>Intrasporangiaceae</taxon>
        <taxon>Pedococcus</taxon>
    </lineage>
</organism>
<evidence type="ECO:0000313" key="5">
    <source>
        <dbReference type="Proteomes" id="UP000199019"/>
    </source>
</evidence>
<gene>
    <name evidence="4" type="ORF">SAMN05216199_0063</name>
</gene>
<dbReference type="EMBL" id="FOHB01000010">
    <property type="protein sequence ID" value="SES48191.1"/>
    <property type="molecule type" value="Genomic_DNA"/>
</dbReference>
<dbReference type="Pfam" id="PF20059">
    <property type="entry name" value="DUF6458"/>
    <property type="match status" value="1"/>
</dbReference>
<keyword evidence="2" id="KW-0812">Transmembrane</keyword>
<keyword evidence="2" id="KW-1133">Transmembrane helix</keyword>
<evidence type="ECO:0000256" key="2">
    <source>
        <dbReference type="SAM" id="Phobius"/>
    </source>
</evidence>
<feature type="domain" description="DUF6458" evidence="3">
    <location>
        <begin position="2"/>
        <end position="63"/>
    </location>
</feature>
<keyword evidence="2" id="KW-0472">Membrane</keyword>
<dbReference type="InterPro" id="IPR045597">
    <property type="entry name" value="DUF6458"/>
</dbReference>
<feature type="transmembrane region" description="Helical" evidence="2">
    <location>
        <begin position="27"/>
        <end position="45"/>
    </location>
</feature>
<accession>A0A1H9XPZ3</accession>
<evidence type="ECO:0000259" key="3">
    <source>
        <dbReference type="Pfam" id="PF20059"/>
    </source>
</evidence>
<evidence type="ECO:0000256" key="1">
    <source>
        <dbReference type="SAM" id="MobiDB-lite"/>
    </source>
</evidence>
<reference evidence="5" key="1">
    <citation type="submission" date="2016-10" db="EMBL/GenBank/DDBJ databases">
        <authorList>
            <person name="Varghese N."/>
            <person name="Submissions S."/>
        </authorList>
    </citation>
    <scope>NUCLEOTIDE SEQUENCE [LARGE SCALE GENOMIC DNA]</scope>
    <source>
        <strain evidence="5">CGMCC 1.6963</strain>
    </source>
</reference>
<protein>
    <recommendedName>
        <fullName evidence="3">DUF6458 domain-containing protein</fullName>
    </recommendedName>
</protein>
<sequence>MGAGVLMAVLGAILTFAVRVDAPGVDLQVVGVILMVAGGAVIAYARRTVEREHVVTQVETPTDPAAPQHSVRQVVRDTERD</sequence>
<proteinExistence type="predicted"/>
<dbReference type="AlphaFoldDB" id="A0A1H9XPZ3"/>
<keyword evidence="5" id="KW-1185">Reference proteome</keyword>
<feature type="region of interest" description="Disordered" evidence="1">
    <location>
        <begin position="57"/>
        <end position="81"/>
    </location>
</feature>